<proteinExistence type="inferred from homology"/>
<dbReference type="HAMAP" id="MF_00158">
    <property type="entry name" value="PanC"/>
    <property type="match status" value="1"/>
</dbReference>
<dbReference type="CDD" id="cd00560">
    <property type="entry name" value="PanC"/>
    <property type="match status" value="1"/>
</dbReference>
<dbReference type="PANTHER" id="PTHR21299:SF1">
    <property type="entry name" value="PANTOATE--BETA-ALANINE LIGASE"/>
    <property type="match status" value="1"/>
</dbReference>
<keyword evidence="5 8" id="KW-0547">Nucleotide-binding</keyword>
<feature type="active site" description="Proton donor" evidence="8">
    <location>
        <position position="37"/>
    </location>
</feature>
<comment type="subcellular location">
    <subcellularLocation>
        <location evidence="8">Cytoplasm</location>
    </subcellularLocation>
</comment>
<evidence type="ECO:0000313" key="9">
    <source>
        <dbReference type="EMBL" id="OAH97962.1"/>
    </source>
</evidence>
<dbReference type="FunFam" id="3.40.50.620:FF:000013">
    <property type="entry name" value="Pantothenate synthetase"/>
    <property type="match status" value="1"/>
</dbReference>
<feature type="binding site" evidence="8">
    <location>
        <position position="61"/>
    </location>
    <ligand>
        <name>beta-alanine</name>
        <dbReference type="ChEBI" id="CHEBI:57966"/>
    </ligand>
</feature>
<keyword evidence="4 8" id="KW-0566">Pantothenate biosynthesis</keyword>
<comment type="subunit">
    <text evidence="8">Homodimer.</text>
</comment>
<accession>A0A177LYC2</accession>
<dbReference type="PANTHER" id="PTHR21299">
    <property type="entry name" value="CYTIDYLATE KINASE/PANTOATE-BETA-ALANINE LIGASE"/>
    <property type="match status" value="1"/>
</dbReference>
<name>A0A177LYC2_METMH</name>
<evidence type="ECO:0000256" key="3">
    <source>
        <dbReference type="ARBA" id="ARBA00022598"/>
    </source>
</evidence>
<dbReference type="RefSeq" id="WP_064038485.1">
    <property type="nucleotide sequence ID" value="NZ_LUUH01000091.1"/>
</dbReference>
<dbReference type="GO" id="GO:0005524">
    <property type="term" value="F:ATP binding"/>
    <property type="evidence" value="ECO:0007669"/>
    <property type="project" value="UniProtKB-KW"/>
</dbReference>
<dbReference type="InterPro" id="IPR003721">
    <property type="entry name" value="Pantoate_ligase"/>
</dbReference>
<organism evidence="9 10">
    <name type="scientific">Methylomonas methanica</name>
    <dbReference type="NCBI Taxonomy" id="421"/>
    <lineage>
        <taxon>Bacteria</taxon>
        <taxon>Pseudomonadati</taxon>
        <taxon>Pseudomonadota</taxon>
        <taxon>Gammaproteobacteria</taxon>
        <taxon>Methylococcales</taxon>
        <taxon>Methylococcaceae</taxon>
        <taxon>Methylomonas</taxon>
    </lineage>
</organism>
<feature type="binding site" evidence="8">
    <location>
        <position position="176"/>
    </location>
    <ligand>
        <name>ATP</name>
        <dbReference type="ChEBI" id="CHEBI:30616"/>
    </ligand>
</feature>
<dbReference type="GO" id="GO:0015940">
    <property type="term" value="P:pantothenate biosynthetic process"/>
    <property type="evidence" value="ECO:0007669"/>
    <property type="project" value="UniProtKB-UniRule"/>
</dbReference>
<dbReference type="GO" id="GO:0005829">
    <property type="term" value="C:cytosol"/>
    <property type="evidence" value="ECO:0007669"/>
    <property type="project" value="TreeGrafter"/>
</dbReference>
<comment type="function">
    <text evidence="8">Catalyzes the condensation of pantoate with beta-alanine in an ATP-dependent reaction via a pantoyl-adenylate intermediate.</text>
</comment>
<feature type="binding site" evidence="8">
    <location>
        <position position="61"/>
    </location>
    <ligand>
        <name>(R)-pantoate</name>
        <dbReference type="ChEBI" id="CHEBI:15980"/>
    </ligand>
</feature>
<dbReference type="AlphaFoldDB" id="A0A177LYC2"/>
<evidence type="ECO:0000313" key="10">
    <source>
        <dbReference type="Proteomes" id="UP000077763"/>
    </source>
</evidence>
<dbReference type="NCBIfam" id="TIGR00018">
    <property type="entry name" value="panC"/>
    <property type="match status" value="1"/>
</dbReference>
<reference evidence="10" key="1">
    <citation type="submission" date="2016-03" db="EMBL/GenBank/DDBJ databases">
        <authorList>
            <person name="Heylen K."/>
            <person name="De Vos P."/>
            <person name="Vekeman B."/>
        </authorList>
    </citation>
    <scope>NUCLEOTIDE SEQUENCE [LARGE SCALE GENOMIC DNA]</scope>
    <source>
        <strain evidence="10">R-45371</strain>
    </source>
</reference>
<sequence length="283" mass="30914">MQIVTSVAALRDVIRQWRQAGYSVGFVPTMGNLHAGHIKLVSTARQQADKVVVSIFVNPTQFGPNEDFANYPRTEQQDQEKLLASGADLLFLPSVTEIYPQATQTGISVSGLSALHCGASRPGHFDGVALVVCKLLNMVQPDLLLLGEKDFQQLTLIRQMVADLNIPVSVQGVATVREDDGLAMSSRNGYLSEQQRQQAPKLYQALCAARDDILAGYDDYPAVAEKQRQNLQQAGFAVDYFSICRSADLLPACPSDSNLLILAAARLGNTRLIDNLYFSKTDI</sequence>
<evidence type="ECO:0000256" key="4">
    <source>
        <dbReference type="ARBA" id="ARBA00022655"/>
    </source>
</evidence>
<dbReference type="UniPathway" id="UPA00028">
    <property type="reaction ID" value="UER00005"/>
</dbReference>
<dbReference type="Gene3D" id="3.30.1300.10">
    <property type="entry name" value="Pantoate-beta-alanine ligase, C-terminal domain"/>
    <property type="match status" value="1"/>
</dbReference>
<feature type="binding site" evidence="8">
    <location>
        <begin position="184"/>
        <end position="187"/>
    </location>
    <ligand>
        <name>ATP</name>
        <dbReference type="ChEBI" id="CHEBI:30616"/>
    </ligand>
</feature>
<dbReference type="NCBIfam" id="TIGR00125">
    <property type="entry name" value="cyt_tran_rel"/>
    <property type="match status" value="1"/>
</dbReference>
<comment type="catalytic activity">
    <reaction evidence="7 8">
        <text>(R)-pantoate + beta-alanine + ATP = (R)-pantothenate + AMP + diphosphate + H(+)</text>
        <dbReference type="Rhea" id="RHEA:10912"/>
        <dbReference type="ChEBI" id="CHEBI:15378"/>
        <dbReference type="ChEBI" id="CHEBI:15980"/>
        <dbReference type="ChEBI" id="CHEBI:29032"/>
        <dbReference type="ChEBI" id="CHEBI:30616"/>
        <dbReference type="ChEBI" id="CHEBI:33019"/>
        <dbReference type="ChEBI" id="CHEBI:57966"/>
        <dbReference type="ChEBI" id="CHEBI:456215"/>
        <dbReference type="EC" id="6.3.2.1"/>
    </reaction>
</comment>
<dbReference type="EC" id="6.3.2.1" evidence="8"/>
<evidence type="ECO:0000256" key="1">
    <source>
        <dbReference type="ARBA" id="ARBA00004990"/>
    </source>
</evidence>
<feature type="binding site" evidence="8">
    <location>
        <begin position="147"/>
        <end position="150"/>
    </location>
    <ligand>
        <name>ATP</name>
        <dbReference type="ChEBI" id="CHEBI:30616"/>
    </ligand>
</feature>
<evidence type="ECO:0000256" key="5">
    <source>
        <dbReference type="ARBA" id="ARBA00022741"/>
    </source>
</evidence>
<keyword evidence="6 8" id="KW-0067">ATP-binding</keyword>
<dbReference type="Pfam" id="PF02569">
    <property type="entry name" value="Pantoate_ligase"/>
    <property type="match status" value="1"/>
</dbReference>
<dbReference type="GO" id="GO:0004592">
    <property type="term" value="F:pantoate-beta-alanine ligase activity"/>
    <property type="evidence" value="ECO:0007669"/>
    <property type="project" value="UniProtKB-UniRule"/>
</dbReference>
<evidence type="ECO:0000256" key="7">
    <source>
        <dbReference type="ARBA" id="ARBA00048258"/>
    </source>
</evidence>
<keyword evidence="3 8" id="KW-0436">Ligase</keyword>
<dbReference type="InterPro" id="IPR004821">
    <property type="entry name" value="Cyt_trans-like"/>
</dbReference>
<comment type="miscellaneous">
    <text evidence="8">The reaction proceeds by a bi uni uni bi ping pong mechanism.</text>
</comment>
<dbReference type="Gene3D" id="3.40.50.620">
    <property type="entry name" value="HUPs"/>
    <property type="match status" value="1"/>
</dbReference>
<dbReference type="FunFam" id="3.30.1300.10:FF:000001">
    <property type="entry name" value="Pantothenate synthetase"/>
    <property type="match status" value="1"/>
</dbReference>
<feature type="binding site" evidence="8">
    <location>
        <position position="153"/>
    </location>
    <ligand>
        <name>(R)-pantoate</name>
        <dbReference type="ChEBI" id="CHEBI:15980"/>
    </ligand>
</feature>
<feature type="binding site" evidence="8">
    <location>
        <begin position="30"/>
        <end position="37"/>
    </location>
    <ligand>
        <name>ATP</name>
        <dbReference type="ChEBI" id="CHEBI:30616"/>
    </ligand>
</feature>
<comment type="pathway">
    <text evidence="1 8">Cofactor biosynthesis; (R)-pantothenate biosynthesis; (R)-pantothenate from (R)-pantoate and beta-alanine: step 1/1.</text>
</comment>
<dbReference type="SUPFAM" id="SSF52374">
    <property type="entry name" value="Nucleotidylyl transferase"/>
    <property type="match status" value="1"/>
</dbReference>
<dbReference type="InterPro" id="IPR014729">
    <property type="entry name" value="Rossmann-like_a/b/a_fold"/>
</dbReference>
<protein>
    <recommendedName>
        <fullName evidence="8">Pantothenate synthetase</fullName>
        <shortName evidence="8">PS</shortName>
        <ecNumber evidence="8">6.3.2.1</ecNumber>
    </recommendedName>
    <alternativeName>
        <fullName evidence="8">Pantoate--beta-alanine ligase</fullName>
    </alternativeName>
    <alternativeName>
        <fullName evidence="8">Pantoate-activating enzyme</fullName>
    </alternativeName>
</protein>
<gene>
    <name evidence="8" type="primary">panC</name>
    <name evidence="9" type="ORF">A1353_22275</name>
</gene>
<comment type="similarity">
    <text evidence="2 8">Belongs to the pantothenate synthetase family.</text>
</comment>
<dbReference type="Proteomes" id="UP000077763">
    <property type="component" value="Unassembled WGS sequence"/>
</dbReference>
<evidence type="ECO:0000256" key="6">
    <source>
        <dbReference type="ARBA" id="ARBA00022840"/>
    </source>
</evidence>
<evidence type="ECO:0000256" key="8">
    <source>
        <dbReference type="HAMAP-Rule" id="MF_00158"/>
    </source>
</evidence>
<evidence type="ECO:0000256" key="2">
    <source>
        <dbReference type="ARBA" id="ARBA00009256"/>
    </source>
</evidence>
<comment type="caution">
    <text evidence="9">The sequence shown here is derived from an EMBL/GenBank/DDBJ whole genome shotgun (WGS) entry which is preliminary data.</text>
</comment>
<dbReference type="InterPro" id="IPR042176">
    <property type="entry name" value="Pantoate_ligase_C"/>
</dbReference>
<keyword evidence="8" id="KW-0963">Cytoplasm</keyword>
<dbReference type="EMBL" id="LUUH01000091">
    <property type="protein sequence ID" value="OAH97962.1"/>
    <property type="molecule type" value="Genomic_DNA"/>
</dbReference>